<dbReference type="RefSeq" id="XP_002910497.1">
    <property type="nucleotide sequence ID" value="XM_002910451.1"/>
</dbReference>
<dbReference type="VEuPathDB" id="FungiDB:CC1G_15134"/>
<evidence type="ECO:0000313" key="3">
    <source>
        <dbReference type="Proteomes" id="UP000001861"/>
    </source>
</evidence>
<gene>
    <name evidence="2" type="ORF">CC1G_15134</name>
</gene>
<evidence type="ECO:0000313" key="2">
    <source>
        <dbReference type="EMBL" id="EFI27003.1"/>
    </source>
</evidence>
<organism evidence="2 3">
    <name type="scientific">Coprinopsis cinerea (strain Okayama-7 / 130 / ATCC MYA-4618 / FGSC 9003)</name>
    <name type="common">Inky cap fungus</name>
    <name type="synonym">Hormographiella aspergillata</name>
    <dbReference type="NCBI Taxonomy" id="240176"/>
    <lineage>
        <taxon>Eukaryota</taxon>
        <taxon>Fungi</taxon>
        <taxon>Dikarya</taxon>
        <taxon>Basidiomycota</taxon>
        <taxon>Agaricomycotina</taxon>
        <taxon>Agaricomycetes</taxon>
        <taxon>Agaricomycetidae</taxon>
        <taxon>Agaricales</taxon>
        <taxon>Agaricineae</taxon>
        <taxon>Psathyrellaceae</taxon>
        <taxon>Coprinopsis</taxon>
    </lineage>
</organism>
<evidence type="ECO:0000256" key="1">
    <source>
        <dbReference type="SAM" id="MobiDB-lite"/>
    </source>
</evidence>
<reference evidence="2 3" key="1">
    <citation type="journal article" date="2010" name="Proc. Natl. Acad. Sci. U.S.A.">
        <title>Insights into evolution of multicellular fungi from the assembled chromosomes of the mushroom Coprinopsis cinerea (Coprinus cinereus).</title>
        <authorList>
            <person name="Stajich J.E."/>
            <person name="Wilke S.K."/>
            <person name="Ahren D."/>
            <person name="Au C.H."/>
            <person name="Birren B.W."/>
            <person name="Borodovsky M."/>
            <person name="Burns C."/>
            <person name="Canback B."/>
            <person name="Casselton L.A."/>
            <person name="Cheng C.K."/>
            <person name="Deng J."/>
            <person name="Dietrich F.S."/>
            <person name="Fargo D.C."/>
            <person name="Farman M.L."/>
            <person name="Gathman A.C."/>
            <person name="Goldberg J."/>
            <person name="Guigo R."/>
            <person name="Hoegger P.J."/>
            <person name="Hooker J.B."/>
            <person name="Huggins A."/>
            <person name="James T.Y."/>
            <person name="Kamada T."/>
            <person name="Kilaru S."/>
            <person name="Kodira C."/>
            <person name="Kues U."/>
            <person name="Kupfer D."/>
            <person name="Kwan H.S."/>
            <person name="Lomsadze A."/>
            <person name="Li W."/>
            <person name="Lilly W.W."/>
            <person name="Ma L.J."/>
            <person name="Mackey A.J."/>
            <person name="Manning G."/>
            <person name="Martin F."/>
            <person name="Muraguchi H."/>
            <person name="Natvig D.O."/>
            <person name="Palmerini H."/>
            <person name="Ramesh M.A."/>
            <person name="Rehmeyer C.J."/>
            <person name="Roe B.A."/>
            <person name="Shenoy N."/>
            <person name="Stanke M."/>
            <person name="Ter-Hovhannisyan V."/>
            <person name="Tunlid A."/>
            <person name="Velagapudi R."/>
            <person name="Vision T.J."/>
            <person name="Zeng Q."/>
            <person name="Zolan M.E."/>
            <person name="Pukkila P.J."/>
        </authorList>
    </citation>
    <scope>NUCLEOTIDE SEQUENCE [LARGE SCALE GENOMIC DNA]</scope>
    <source>
        <strain evidence="3">Okayama-7 / 130 / ATCC MYA-4618 / FGSC 9003</strain>
    </source>
</reference>
<comment type="caution">
    <text evidence="2">The sequence shown here is derived from an EMBL/GenBank/DDBJ whole genome shotgun (WGS) entry which is preliminary data.</text>
</comment>
<keyword evidence="3" id="KW-1185">Reference proteome</keyword>
<dbReference type="GeneID" id="9379180"/>
<dbReference type="HOGENOM" id="CLU_2120964_0_0_1"/>
<dbReference type="KEGG" id="cci:CC1G_15134"/>
<accession>D6RPP0</accession>
<dbReference type="Proteomes" id="UP000001861">
    <property type="component" value="Unassembled WGS sequence"/>
</dbReference>
<name>D6RPP0_COPC7</name>
<sequence>MAPKMLKRPKNGLPTCRKRGLKRPMTDGRLFNFRERPVKRLSTGRALEARDQLSDITVGQVTLSLLPWSPQDKLMPHTYPEYHDTRSETDAPHIHSVGARDMFLGVYFGKPARV</sequence>
<dbReference type="AlphaFoldDB" id="D6RPP0"/>
<protein>
    <submittedName>
        <fullName evidence="2">Uncharacterized protein</fullName>
    </submittedName>
</protein>
<dbReference type="InParanoid" id="D6RPP0"/>
<feature type="region of interest" description="Disordered" evidence="1">
    <location>
        <begin position="1"/>
        <end position="21"/>
    </location>
</feature>
<dbReference type="EMBL" id="AACS02000009">
    <property type="protein sequence ID" value="EFI27003.1"/>
    <property type="molecule type" value="Genomic_DNA"/>
</dbReference>
<proteinExistence type="predicted"/>